<dbReference type="Pfam" id="PF13847">
    <property type="entry name" value="Methyltransf_31"/>
    <property type="match status" value="1"/>
</dbReference>
<evidence type="ECO:0000313" key="5">
    <source>
        <dbReference type="EMBL" id="CAK8694463.1"/>
    </source>
</evidence>
<keyword evidence="2" id="KW-0489">Methyltransferase</keyword>
<comment type="similarity">
    <text evidence="1">Belongs to the methyltransferase superfamily.</text>
</comment>
<dbReference type="InterPro" id="IPR025714">
    <property type="entry name" value="Methyltranfer_dom"/>
</dbReference>
<accession>A0ABP0GRU2</accession>
<dbReference type="Proteomes" id="UP001642483">
    <property type="component" value="Unassembled WGS sequence"/>
</dbReference>
<evidence type="ECO:0000256" key="1">
    <source>
        <dbReference type="ARBA" id="ARBA00008361"/>
    </source>
</evidence>
<evidence type="ECO:0000313" key="6">
    <source>
        <dbReference type="Proteomes" id="UP001642483"/>
    </source>
</evidence>
<feature type="domain" description="Methyltransferase" evidence="4">
    <location>
        <begin position="44"/>
        <end position="164"/>
    </location>
</feature>
<dbReference type="SUPFAM" id="SSF53335">
    <property type="entry name" value="S-adenosyl-L-methionine-dependent methyltransferases"/>
    <property type="match status" value="1"/>
</dbReference>
<dbReference type="InterPro" id="IPR029063">
    <property type="entry name" value="SAM-dependent_MTases_sf"/>
</dbReference>
<comment type="caution">
    <text evidence="5">The sequence shown here is derived from an EMBL/GenBank/DDBJ whole genome shotgun (WGS) entry which is preliminary data.</text>
</comment>
<evidence type="ECO:0000256" key="2">
    <source>
        <dbReference type="ARBA" id="ARBA00022603"/>
    </source>
</evidence>
<protein>
    <recommendedName>
        <fullName evidence="4">Methyltransferase domain-containing protein</fullName>
    </recommendedName>
</protein>
<evidence type="ECO:0000256" key="3">
    <source>
        <dbReference type="ARBA" id="ARBA00022679"/>
    </source>
</evidence>
<dbReference type="EMBL" id="CAWYQH010000141">
    <property type="protein sequence ID" value="CAK8694463.1"/>
    <property type="molecule type" value="Genomic_DNA"/>
</dbReference>
<gene>
    <name evidence="5" type="ORF">CVLEPA_LOCUS27833</name>
</gene>
<sequence length="250" mass="29773">MTKCNLKYEKQAYWDERYKTEEVYDWFKSYSDFKHFIKPLVNVHDRILMLGCGNSPFSYHMYEDGFTNITNVDYSPICIESMSNRYKHCIDMKWIVMDIRQLHFKDGEFDAVIEKGTIDAMLVGQKDPWHLSDENYKCMDTILSHVSRVLSPSGKFISLTFAQPHFRKELYCRSKFGWNIETCPLNNGGGCIEYFMYVMVKNKQLSESDKQKEMEYLEKRQKWNEPHNNAVSLTYDQLYDEDFLLKMSLC</sequence>
<name>A0ABP0GRU2_CLALP</name>
<dbReference type="CDD" id="cd02440">
    <property type="entry name" value="AdoMet_MTases"/>
    <property type="match status" value="1"/>
</dbReference>
<dbReference type="InterPro" id="IPR051419">
    <property type="entry name" value="Lys/N-term_MeTrsfase_sf"/>
</dbReference>
<organism evidence="5 6">
    <name type="scientific">Clavelina lepadiformis</name>
    <name type="common">Light-bulb sea squirt</name>
    <name type="synonym">Ascidia lepadiformis</name>
    <dbReference type="NCBI Taxonomy" id="159417"/>
    <lineage>
        <taxon>Eukaryota</taxon>
        <taxon>Metazoa</taxon>
        <taxon>Chordata</taxon>
        <taxon>Tunicata</taxon>
        <taxon>Ascidiacea</taxon>
        <taxon>Aplousobranchia</taxon>
        <taxon>Clavelinidae</taxon>
        <taxon>Clavelina</taxon>
    </lineage>
</organism>
<reference evidence="5 6" key="1">
    <citation type="submission" date="2024-02" db="EMBL/GenBank/DDBJ databases">
        <authorList>
            <person name="Daric V."/>
            <person name="Darras S."/>
        </authorList>
    </citation>
    <scope>NUCLEOTIDE SEQUENCE [LARGE SCALE GENOMIC DNA]</scope>
</reference>
<keyword evidence="3" id="KW-0808">Transferase</keyword>
<evidence type="ECO:0000259" key="4">
    <source>
        <dbReference type="Pfam" id="PF13847"/>
    </source>
</evidence>
<dbReference type="Gene3D" id="3.40.50.150">
    <property type="entry name" value="Vaccinia Virus protein VP39"/>
    <property type="match status" value="1"/>
</dbReference>
<keyword evidence="6" id="KW-1185">Reference proteome</keyword>
<proteinExistence type="inferred from homology"/>
<dbReference type="PANTHER" id="PTHR12176">
    <property type="entry name" value="SAM-DEPENDENT METHYLTRANSFERASE SUPERFAMILY PROTEIN"/>
    <property type="match status" value="1"/>
</dbReference>
<dbReference type="PANTHER" id="PTHR12176:SF80">
    <property type="entry name" value="EEF1A LYSINE METHYLTRANSFERASE 4"/>
    <property type="match status" value="1"/>
</dbReference>